<dbReference type="Gene3D" id="1.10.101.10">
    <property type="entry name" value="PGBD-like superfamily/PGBD"/>
    <property type="match status" value="1"/>
</dbReference>
<evidence type="ECO:0000259" key="1">
    <source>
        <dbReference type="Pfam" id="PF01471"/>
    </source>
</evidence>
<sequence>MADEMVRRAQRFINTTYGDGATLGISKLEENGRTSWTVMYALTRALQYEMGITNLSNNFGPATLGALREKYGKLDETTIPSANFCRIIQSALYCKGYDGGEIDGKYNSRVKAAVVKLKQNMGAYVPYPDDALWPKVAKGLFNMDAYVTVNNGSDGIRLIQQWLNGQYLLRKDFYVIPCDGHHSRDVATSLLLAVQYELGMADGVANGFFGPGTRAGLKNHTLSTGDSGVWVRLFSAAMELNKRPVAMTGSFQGVLEDAVREFQSFVKLPVTGKGDFQTWASLLVSYGDQSRKGEACDGVTKVTPARAQALKNAGYKYIGRYLYNPSTTSLPEKEIQPGELETLKEYGLRCFPIYQTWARSVDYYSVEQGVTDCMNAAYKAEEHGFGSGTRIYFAVDYDAVDHEVTSHILPYFKSIRERMTRMGSPYKIGIYGPRNACSRVSAAGYADTSFVSDMSSGFSGNLGYAMPENWSFDQIVTKTIGSGDGEIEIDNNIASGRDTGQGDFLPAPSQKLDIGFSLDYWEALLNEADGYMESIGKPAEGSESGNGYVYTRKQCLETVISYDDVITSAARRYRMRKALIQTSAFWEFCHYSQVDVVQDAGVVWYHTGAIPDWGKDLPGVSKLVDSSTGVAKISGRTCILSRNHSIRSGILDGKILDSAEESDRWAMWQKLNQNNAFNLSTVPHLHIWGAGGKKGDHEETVIRRPALDYTETEIYEVLRRYQGFGPEAEAHARLRMPLYAIFEKYNRIIRES</sequence>
<accession>A0A3R7EJC1</accession>
<dbReference type="InterPro" id="IPR002477">
    <property type="entry name" value="Peptidoglycan-bd-like"/>
</dbReference>
<dbReference type="RefSeq" id="WP_043466576.1">
    <property type="nucleotide sequence ID" value="NZ_JBFACB010000026.1"/>
</dbReference>
<dbReference type="Proteomes" id="UP000028058">
    <property type="component" value="Unassembled WGS sequence"/>
</dbReference>
<dbReference type="EMBL" id="JNAD02000021">
    <property type="protein sequence ID" value="RKM90886.1"/>
    <property type="molecule type" value="Genomic_DNA"/>
</dbReference>
<evidence type="ECO:0000313" key="4">
    <source>
        <dbReference type="Proteomes" id="UP000028058"/>
    </source>
</evidence>
<proteinExistence type="predicted"/>
<dbReference type="Pfam" id="PF01471">
    <property type="entry name" value="PG_binding_1"/>
    <property type="match status" value="1"/>
</dbReference>
<dbReference type="InterPro" id="IPR036365">
    <property type="entry name" value="PGBD-like_sf"/>
</dbReference>
<dbReference type="AlphaFoldDB" id="A0A3R7EJC1"/>
<reference evidence="3 4" key="1">
    <citation type="journal article" date="2014" name="Genome Announc.">
        <title>Draft Genome Sequence of Streptomyces fradiae ATCC 19609, a Strain Highly Sensitive to Antibiotics.</title>
        <authorList>
            <person name="Bekker O.B."/>
            <person name="Klimina K.M."/>
            <person name="Vatlin A.A."/>
            <person name="Zakharevich N.V."/>
            <person name="Kasianov A.S."/>
            <person name="Danilenko V.N."/>
        </authorList>
    </citation>
    <scope>NUCLEOTIDE SEQUENCE [LARGE SCALE GENOMIC DNA]</scope>
    <source>
        <strain evidence="3 4">ATCC 19609</strain>
    </source>
</reference>
<organism evidence="3 4">
    <name type="scientific">Streptomyces xinghaiensis</name>
    <dbReference type="NCBI Taxonomy" id="1038928"/>
    <lineage>
        <taxon>Bacteria</taxon>
        <taxon>Bacillati</taxon>
        <taxon>Actinomycetota</taxon>
        <taxon>Actinomycetes</taxon>
        <taxon>Kitasatosporales</taxon>
        <taxon>Streptomycetaceae</taxon>
        <taxon>Streptomyces</taxon>
    </lineage>
</organism>
<dbReference type="SUPFAM" id="SSF51445">
    <property type="entry name" value="(Trans)glycosidases"/>
    <property type="match status" value="1"/>
</dbReference>
<comment type="caution">
    <text evidence="3">The sequence shown here is derived from an EMBL/GenBank/DDBJ whole genome shotgun (WGS) entry which is preliminary data.</text>
</comment>
<dbReference type="InterPro" id="IPR017853">
    <property type="entry name" value="GH"/>
</dbReference>
<feature type="domain" description="Peptidoglycan binding-like" evidence="1">
    <location>
        <begin position="245"/>
        <end position="282"/>
    </location>
</feature>
<dbReference type="CDD" id="cd06418">
    <property type="entry name" value="GH25_BacA-like"/>
    <property type="match status" value="1"/>
</dbReference>
<dbReference type="SUPFAM" id="SSF47090">
    <property type="entry name" value="PGBD-like"/>
    <property type="match status" value="1"/>
</dbReference>
<dbReference type="Pfam" id="PF08924">
    <property type="entry name" value="Rv2525c_GlyHyd-like"/>
    <property type="match status" value="1"/>
</dbReference>
<keyword evidence="4" id="KW-1185">Reference proteome</keyword>
<dbReference type="InterPro" id="IPR036366">
    <property type="entry name" value="PGBDSf"/>
</dbReference>
<evidence type="ECO:0000313" key="3">
    <source>
        <dbReference type="EMBL" id="RKM90886.1"/>
    </source>
</evidence>
<evidence type="ECO:0000259" key="2">
    <source>
        <dbReference type="Pfam" id="PF08924"/>
    </source>
</evidence>
<gene>
    <name evidence="3" type="ORF">SFRA_030985</name>
</gene>
<protein>
    <submittedName>
        <fullName evidence="3">DUF1906 domain-containing protein</fullName>
    </submittedName>
</protein>
<feature type="domain" description="Rv2525c-like glycoside hydrolase-like" evidence="2">
    <location>
        <begin position="308"/>
        <end position="493"/>
    </location>
</feature>
<dbReference type="InterPro" id="IPR015020">
    <property type="entry name" value="Rv2525c-like_Glyco_Hydro-like"/>
</dbReference>
<name>A0A3R7EJC1_9ACTN</name>
<dbReference type="Gene3D" id="3.20.20.80">
    <property type="entry name" value="Glycosidases"/>
    <property type="match status" value="1"/>
</dbReference>
<dbReference type="OrthoDB" id="1795295at2"/>